<evidence type="ECO:0000259" key="10">
    <source>
        <dbReference type="Pfam" id="PF07730"/>
    </source>
</evidence>
<dbReference type="RefSeq" id="WP_091773019.1">
    <property type="nucleotide sequence ID" value="NZ_CAESCL010000001.1"/>
</dbReference>
<dbReference type="EC" id="2.7.13.3" evidence="2"/>
<evidence type="ECO:0000256" key="4">
    <source>
        <dbReference type="ARBA" id="ARBA00022679"/>
    </source>
</evidence>
<keyword evidence="8" id="KW-0902">Two-component regulatory system</keyword>
<dbReference type="AlphaFoldDB" id="A0A1H9DL51"/>
<dbReference type="Pfam" id="PF07730">
    <property type="entry name" value="HisKA_3"/>
    <property type="match status" value="1"/>
</dbReference>
<evidence type="ECO:0000256" key="5">
    <source>
        <dbReference type="ARBA" id="ARBA00022741"/>
    </source>
</evidence>
<dbReference type="InterPro" id="IPR036890">
    <property type="entry name" value="HATPase_C_sf"/>
</dbReference>
<protein>
    <recommendedName>
        <fullName evidence="2">histidine kinase</fullName>
        <ecNumber evidence="2">2.7.13.3</ecNumber>
    </recommendedName>
</protein>
<feature type="transmembrane region" description="Helical" evidence="9">
    <location>
        <begin position="52"/>
        <end position="71"/>
    </location>
</feature>
<feature type="domain" description="Signal transduction histidine kinase subgroup 3 dimerisation and phosphoacceptor" evidence="10">
    <location>
        <begin position="173"/>
        <end position="234"/>
    </location>
</feature>
<dbReference type="InterPro" id="IPR011712">
    <property type="entry name" value="Sig_transdc_His_kin_sub3_dim/P"/>
</dbReference>
<dbReference type="Gene3D" id="3.30.565.10">
    <property type="entry name" value="Histidine kinase-like ATPase, C-terminal domain"/>
    <property type="match status" value="1"/>
</dbReference>
<proteinExistence type="predicted"/>
<reference evidence="11 12" key="1">
    <citation type="submission" date="2016-10" db="EMBL/GenBank/DDBJ databases">
        <authorList>
            <person name="de Groot N.N."/>
        </authorList>
    </citation>
    <scope>NUCLEOTIDE SEQUENCE [LARGE SCALE GENOMIC DNA]</scope>
    <source>
        <strain evidence="11 12">DSM 21633</strain>
    </source>
</reference>
<dbReference type="InterPro" id="IPR050482">
    <property type="entry name" value="Sensor_HK_TwoCompSys"/>
</dbReference>
<feature type="transmembrane region" description="Helical" evidence="9">
    <location>
        <begin position="30"/>
        <end position="47"/>
    </location>
</feature>
<keyword evidence="3" id="KW-0597">Phosphoprotein</keyword>
<dbReference type="GO" id="GO:0046983">
    <property type="term" value="F:protein dimerization activity"/>
    <property type="evidence" value="ECO:0007669"/>
    <property type="project" value="InterPro"/>
</dbReference>
<organism evidence="11 12">
    <name type="scientific">Piscibacillus halophilus</name>
    <dbReference type="NCBI Taxonomy" id="571933"/>
    <lineage>
        <taxon>Bacteria</taxon>
        <taxon>Bacillati</taxon>
        <taxon>Bacillota</taxon>
        <taxon>Bacilli</taxon>
        <taxon>Bacillales</taxon>
        <taxon>Bacillaceae</taxon>
        <taxon>Piscibacillus</taxon>
    </lineage>
</organism>
<comment type="catalytic activity">
    <reaction evidence="1">
        <text>ATP + protein L-histidine = ADP + protein N-phospho-L-histidine.</text>
        <dbReference type="EC" id="2.7.13.3"/>
    </reaction>
</comment>
<feature type="transmembrane region" description="Helical" evidence="9">
    <location>
        <begin position="115"/>
        <end position="135"/>
    </location>
</feature>
<evidence type="ECO:0000256" key="8">
    <source>
        <dbReference type="ARBA" id="ARBA00023012"/>
    </source>
</evidence>
<evidence type="ECO:0000256" key="1">
    <source>
        <dbReference type="ARBA" id="ARBA00000085"/>
    </source>
</evidence>
<dbReference type="Gene3D" id="1.20.5.1930">
    <property type="match status" value="1"/>
</dbReference>
<dbReference type="OrthoDB" id="199946at2"/>
<gene>
    <name evidence="11" type="ORF">SAMN05216362_10749</name>
</gene>
<keyword evidence="4" id="KW-0808">Transferase</keyword>
<keyword evidence="5" id="KW-0547">Nucleotide-binding</keyword>
<evidence type="ECO:0000256" key="6">
    <source>
        <dbReference type="ARBA" id="ARBA00022777"/>
    </source>
</evidence>
<evidence type="ECO:0000256" key="7">
    <source>
        <dbReference type="ARBA" id="ARBA00022840"/>
    </source>
</evidence>
<evidence type="ECO:0000313" key="11">
    <source>
        <dbReference type="EMBL" id="SEQ14194.1"/>
    </source>
</evidence>
<dbReference type="PANTHER" id="PTHR24421">
    <property type="entry name" value="NITRATE/NITRITE SENSOR PROTEIN NARX-RELATED"/>
    <property type="match status" value="1"/>
</dbReference>
<sequence length="367" mass="42067">MERHLVWIWLTLLLVTWGVGLGDFSYVSSIQYLGSAAFFAIIFLIPLFRKNFFATSVVLSAAGIIVTVVFWENASPLTVILFTYLTGEIIYRLKGRHAIITGIVQLISFNLLSPVSYPFSVIYSFFLVIVAFLAYQRLNQLEEADSRYQALLHEYRKIKLKSASDEKLARQEERTHIGREIHDRVGHKLTNLLMQLEVARLEANQDTEERLHMLKDLAKDSLEETRRAVKAMDHDEIGGLSAIIRLIRKLEAENYIRIHFSVKNRAFSAELDVDQTVAVYRAVQEALTNVMRHSSEREATILFESPGESVFRFEVSNPIQEGYQFQVGYGLKSMQKRIENVGGQVDVLTYQNRFILRGTLPIVRMGE</sequence>
<keyword evidence="7" id="KW-0067">ATP-binding</keyword>
<accession>A0A1H9DL51</accession>
<evidence type="ECO:0000256" key="3">
    <source>
        <dbReference type="ARBA" id="ARBA00022553"/>
    </source>
</evidence>
<name>A0A1H9DL51_9BACI</name>
<keyword evidence="6 11" id="KW-0418">Kinase</keyword>
<evidence type="ECO:0000256" key="2">
    <source>
        <dbReference type="ARBA" id="ARBA00012438"/>
    </source>
</evidence>
<dbReference type="GO" id="GO:0005524">
    <property type="term" value="F:ATP binding"/>
    <property type="evidence" value="ECO:0007669"/>
    <property type="project" value="UniProtKB-KW"/>
</dbReference>
<dbReference type="STRING" id="571933.SAMN05216362_10749"/>
<keyword evidence="9" id="KW-0812">Transmembrane</keyword>
<dbReference type="GO" id="GO:0016020">
    <property type="term" value="C:membrane"/>
    <property type="evidence" value="ECO:0007669"/>
    <property type="project" value="InterPro"/>
</dbReference>
<evidence type="ECO:0000256" key="9">
    <source>
        <dbReference type="SAM" id="Phobius"/>
    </source>
</evidence>
<dbReference type="Proteomes" id="UP000199427">
    <property type="component" value="Unassembled WGS sequence"/>
</dbReference>
<dbReference type="EMBL" id="FOES01000007">
    <property type="protein sequence ID" value="SEQ14194.1"/>
    <property type="molecule type" value="Genomic_DNA"/>
</dbReference>
<feature type="transmembrane region" description="Helical" evidence="9">
    <location>
        <begin position="77"/>
        <end position="94"/>
    </location>
</feature>
<evidence type="ECO:0000313" key="12">
    <source>
        <dbReference type="Proteomes" id="UP000199427"/>
    </source>
</evidence>
<keyword evidence="9" id="KW-1133">Transmembrane helix</keyword>
<keyword evidence="12" id="KW-1185">Reference proteome</keyword>
<dbReference type="GO" id="GO:0000155">
    <property type="term" value="F:phosphorelay sensor kinase activity"/>
    <property type="evidence" value="ECO:0007669"/>
    <property type="project" value="InterPro"/>
</dbReference>
<dbReference type="PANTHER" id="PTHR24421:SF10">
    <property type="entry name" value="NITRATE_NITRITE SENSOR PROTEIN NARQ"/>
    <property type="match status" value="1"/>
</dbReference>
<keyword evidence="9" id="KW-0472">Membrane</keyword>